<evidence type="ECO:0000313" key="1">
    <source>
        <dbReference type="EMBL" id="AOU97764.1"/>
    </source>
</evidence>
<dbReference type="NCBIfam" id="TIGR02684">
    <property type="entry name" value="dnstrm_HI1420"/>
    <property type="match status" value="1"/>
</dbReference>
<keyword evidence="2" id="KW-1185">Reference proteome</keyword>
<dbReference type="InterPro" id="IPR001387">
    <property type="entry name" value="Cro/C1-type_HTH"/>
</dbReference>
<protein>
    <submittedName>
        <fullName evidence="1">Putative addiction module antidote protein</fullName>
    </submittedName>
</protein>
<dbReference type="SUPFAM" id="SSF47413">
    <property type="entry name" value="lambda repressor-like DNA-binding domains"/>
    <property type="match status" value="1"/>
</dbReference>
<dbReference type="PANTHER" id="PTHR40275:SF1">
    <property type="entry name" value="SSL7038 PROTEIN"/>
    <property type="match status" value="1"/>
</dbReference>
<dbReference type="Pfam" id="PF21716">
    <property type="entry name" value="dnstrm_HI1420"/>
    <property type="match status" value="1"/>
</dbReference>
<sequence>MTQRIKISELPEFDVSEYLNNDEDVAEYLTAILEENDPALLAAALGDIARARGMSQVAKDSGIAREALYKALRPGSEPRFETISRVCTALGVRLVVQPTHVAHTDMPQESA</sequence>
<dbReference type="GO" id="GO:0003677">
    <property type="term" value="F:DNA binding"/>
    <property type="evidence" value="ECO:0007669"/>
    <property type="project" value="InterPro"/>
</dbReference>
<proteinExistence type="predicted"/>
<dbReference type="Gene3D" id="1.10.260.40">
    <property type="entry name" value="lambda repressor-like DNA-binding domains"/>
    <property type="match status" value="1"/>
</dbReference>
<gene>
    <name evidence="1" type="ORF">BI364_07125</name>
</gene>
<dbReference type="PANTHER" id="PTHR40275">
    <property type="entry name" value="SSL7038 PROTEIN"/>
    <property type="match status" value="1"/>
</dbReference>
<dbReference type="CDD" id="cd00093">
    <property type="entry name" value="HTH_XRE"/>
    <property type="match status" value="1"/>
</dbReference>
<name>A0A1D8IMW9_9GAMM</name>
<reference evidence="2" key="1">
    <citation type="submission" date="2016-09" db="EMBL/GenBank/DDBJ databases">
        <title>Acidihalobacter prosperus F5.</title>
        <authorList>
            <person name="Khaleque H.N."/>
            <person name="Ramsay J.P."/>
            <person name="Kaksonen A.H."/>
            <person name="Boxall N.J."/>
            <person name="Watkin E.L.J."/>
        </authorList>
    </citation>
    <scope>NUCLEOTIDE SEQUENCE [LARGE SCALE GENOMIC DNA]</scope>
    <source>
        <strain evidence="2">F5</strain>
    </source>
</reference>
<dbReference type="RefSeq" id="WP_070078149.1">
    <property type="nucleotide sequence ID" value="NZ_CP017415.1"/>
</dbReference>
<evidence type="ECO:0000313" key="2">
    <source>
        <dbReference type="Proteomes" id="UP000095401"/>
    </source>
</evidence>
<dbReference type="KEGG" id="aprs:BI364_07125"/>
<dbReference type="Proteomes" id="UP000095401">
    <property type="component" value="Chromosome"/>
</dbReference>
<dbReference type="AlphaFoldDB" id="A0A1D8IMW9"/>
<organism evidence="1 2">
    <name type="scientific">Acidihalobacter yilgarnensis</name>
    <dbReference type="NCBI Taxonomy" id="2819280"/>
    <lineage>
        <taxon>Bacteria</taxon>
        <taxon>Pseudomonadati</taxon>
        <taxon>Pseudomonadota</taxon>
        <taxon>Gammaproteobacteria</taxon>
        <taxon>Chromatiales</taxon>
        <taxon>Ectothiorhodospiraceae</taxon>
        <taxon>Acidihalobacter</taxon>
    </lineage>
</organism>
<dbReference type="InterPro" id="IPR010982">
    <property type="entry name" value="Lambda_DNA-bd_dom_sf"/>
</dbReference>
<dbReference type="InterPro" id="IPR014057">
    <property type="entry name" value="HI1420"/>
</dbReference>
<accession>A0A1D8IMW9</accession>
<dbReference type="EMBL" id="CP017415">
    <property type="protein sequence ID" value="AOU97764.1"/>
    <property type="molecule type" value="Genomic_DNA"/>
</dbReference>